<feature type="domain" description="Pyrroline-5-carboxylate reductase catalytic N-terminal" evidence="3">
    <location>
        <begin position="33"/>
        <end position="124"/>
    </location>
</feature>
<organism evidence="4 5">
    <name type="scientific">Acidovorax delafieldii 2AN</name>
    <dbReference type="NCBI Taxonomy" id="573060"/>
    <lineage>
        <taxon>Bacteria</taxon>
        <taxon>Pseudomonadati</taxon>
        <taxon>Pseudomonadota</taxon>
        <taxon>Betaproteobacteria</taxon>
        <taxon>Burkholderiales</taxon>
        <taxon>Comamonadaceae</taxon>
        <taxon>Acidovorax</taxon>
    </lineage>
</organism>
<dbReference type="GO" id="GO:0016491">
    <property type="term" value="F:oxidoreductase activity"/>
    <property type="evidence" value="ECO:0007669"/>
    <property type="project" value="UniProtKB-KW"/>
</dbReference>
<keyword evidence="1" id="KW-0560">Oxidoreductase</keyword>
<dbReference type="InterPro" id="IPR028939">
    <property type="entry name" value="P5C_Rdtase_cat_N"/>
</dbReference>
<evidence type="ECO:0000256" key="2">
    <source>
        <dbReference type="SAM" id="MobiDB-lite"/>
    </source>
</evidence>
<dbReference type="SUPFAM" id="SSF51735">
    <property type="entry name" value="NAD(P)-binding Rossmann-fold domains"/>
    <property type="match status" value="1"/>
</dbReference>
<dbReference type="Pfam" id="PF03807">
    <property type="entry name" value="F420_oxidored"/>
    <property type="match status" value="1"/>
</dbReference>
<dbReference type="OrthoDB" id="5499754at2"/>
<proteinExistence type="predicted"/>
<evidence type="ECO:0000259" key="3">
    <source>
        <dbReference type="Pfam" id="PF03807"/>
    </source>
</evidence>
<reference evidence="4 5" key="1">
    <citation type="submission" date="2009-05" db="EMBL/GenBank/DDBJ databases">
        <title>The draft genome of Acidovorax delafieldii 2AN.</title>
        <authorList>
            <consortium name="US DOE Joint Genome Institute (JGI-PGF)"/>
            <person name="Lucas S."/>
            <person name="Copeland A."/>
            <person name="Lapidus A."/>
            <person name="Glavina del Rio T."/>
            <person name="Tice H."/>
            <person name="Bruce D."/>
            <person name="Goodwin L."/>
            <person name="Pitluck S."/>
            <person name="Larimer F."/>
            <person name="Land M.L."/>
            <person name="Hauser L."/>
            <person name="Shelobolina E.S."/>
            <person name="Picardal F."/>
            <person name="Roden E."/>
            <person name="Emerson D."/>
        </authorList>
    </citation>
    <scope>NUCLEOTIDE SEQUENCE [LARGE SCALE GENOMIC DNA]</scope>
    <source>
        <strain evidence="4 5">2AN</strain>
    </source>
</reference>
<dbReference type="EMBL" id="ACQT01000036">
    <property type="protein sequence ID" value="EER60867.1"/>
    <property type="molecule type" value="Genomic_DNA"/>
</dbReference>
<protein>
    <submittedName>
        <fullName evidence="4">NADP oxidoreductase coenzyme F420-dependent</fullName>
    </submittedName>
</protein>
<dbReference type="RefSeq" id="WP_005795208.1">
    <property type="nucleotide sequence ID" value="NZ_ACQT01000036.1"/>
</dbReference>
<dbReference type="AlphaFoldDB" id="C5T3U6"/>
<feature type="region of interest" description="Disordered" evidence="2">
    <location>
        <begin position="218"/>
        <end position="241"/>
    </location>
</feature>
<dbReference type="InterPro" id="IPR036291">
    <property type="entry name" value="NAD(P)-bd_dom_sf"/>
</dbReference>
<evidence type="ECO:0000313" key="4">
    <source>
        <dbReference type="EMBL" id="EER60867.1"/>
    </source>
</evidence>
<comment type="caution">
    <text evidence="4">The sequence shown here is derived from an EMBL/GenBank/DDBJ whole genome shotgun (WGS) entry which is preliminary data.</text>
</comment>
<dbReference type="PANTHER" id="PTHR14239:SF10">
    <property type="entry name" value="REDUCTASE"/>
    <property type="match status" value="1"/>
</dbReference>
<gene>
    <name evidence="4" type="ORF">AcdelDRAFT_1576</name>
</gene>
<accession>C5T3U6</accession>
<keyword evidence="5" id="KW-1185">Reference proteome</keyword>
<dbReference type="Proteomes" id="UP000003856">
    <property type="component" value="Unassembled WGS sequence"/>
</dbReference>
<dbReference type="PANTHER" id="PTHR14239">
    <property type="entry name" value="DUDULIN-RELATED"/>
    <property type="match status" value="1"/>
</dbReference>
<feature type="compositionally biased region" description="Basic and acidic residues" evidence="2">
    <location>
        <begin position="230"/>
        <end position="241"/>
    </location>
</feature>
<dbReference type="InterPro" id="IPR051267">
    <property type="entry name" value="STEAP_metalloreductase"/>
</dbReference>
<dbReference type="InterPro" id="IPR006311">
    <property type="entry name" value="TAT_signal"/>
</dbReference>
<evidence type="ECO:0000256" key="1">
    <source>
        <dbReference type="ARBA" id="ARBA00023002"/>
    </source>
</evidence>
<evidence type="ECO:0000313" key="5">
    <source>
        <dbReference type="Proteomes" id="UP000003856"/>
    </source>
</evidence>
<name>C5T3U6_ACIDE</name>
<sequence>MSISRRSALGVLAGLAAFPALLPLKGWAAESLRIGVIGAGWLGGTVGRSWVRAGHEVMFSARDLDKVRADIAGLGAKASVGSPQQAAAFGSVLLFAVPYDALPDLGRDLAASLRGKVVLDACNPPPGSTTPLTRDAEEAGVGLMSARLLPGARLVRAFSAVDATAIESSAGRSSGKLGVPLAGDDDDAVQVAARLVRDAGCEPVIVGDLKAARSFQRGGPGFRANTTAPELRRRMGLSDRS</sequence>
<dbReference type="PROSITE" id="PS51318">
    <property type="entry name" value="TAT"/>
    <property type="match status" value="1"/>
</dbReference>
<dbReference type="PATRIC" id="fig|573060.9.peg.3592"/>
<dbReference type="Gene3D" id="3.40.50.720">
    <property type="entry name" value="NAD(P)-binding Rossmann-like Domain"/>
    <property type="match status" value="1"/>
</dbReference>